<organism evidence="1 2">
    <name type="scientific">Hymenobacter jeongseonensis</name>
    <dbReference type="NCBI Taxonomy" id="2791027"/>
    <lineage>
        <taxon>Bacteria</taxon>
        <taxon>Pseudomonadati</taxon>
        <taxon>Bacteroidota</taxon>
        <taxon>Cytophagia</taxon>
        <taxon>Cytophagales</taxon>
        <taxon>Hymenobacteraceae</taxon>
        <taxon>Hymenobacter</taxon>
    </lineage>
</organism>
<comment type="caution">
    <text evidence="1">The sequence shown here is derived from an EMBL/GenBank/DDBJ whole genome shotgun (WGS) entry which is preliminary data.</text>
</comment>
<evidence type="ECO:0000313" key="1">
    <source>
        <dbReference type="EMBL" id="MBF9239940.1"/>
    </source>
</evidence>
<name>A0ABS0INH3_9BACT</name>
<proteinExistence type="predicted"/>
<dbReference type="RefSeq" id="WP_196284291.1">
    <property type="nucleotide sequence ID" value="NZ_JADQDQ010000023.1"/>
</dbReference>
<evidence type="ECO:0000313" key="2">
    <source>
        <dbReference type="Proteomes" id="UP000597617"/>
    </source>
</evidence>
<dbReference type="Proteomes" id="UP000597617">
    <property type="component" value="Unassembled WGS sequence"/>
</dbReference>
<gene>
    <name evidence="1" type="ORF">I2I05_21285</name>
</gene>
<keyword evidence="2" id="KW-1185">Reference proteome</keyword>
<reference evidence="1 2" key="1">
    <citation type="submission" date="2020-11" db="EMBL/GenBank/DDBJ databases">
        <authorList>
            <person name="Kim M.K."/>
        </authorList>
    </citation>
    <scope>NUCLEOTIDE SEQUENCE [LARGE SCALE GENOMIC DNA]</scope>
    <source>
        <strain evidence="1 2">BT683</strain>
    </source>
</reference>
<dbReference type="EMBL" id="JADQDQ010000023">
    <property type="protein sequence ID" value="MBF9239940.1"/>
    <property type="molecule type" value="Genomic_DNA"/>
</dbReference>
<protein>
    <submittedName>
        <fullName evidence="1">Uncharacterized protein</fullName>
    </submittedName>
</protein>
<sequence length="100" mass="10826">MKSLVGLLLCVLTLVGGLVPRHDLAELGRLPRLLEHYRQHRATAGTGPLSFAEFLALHYGRSGLAAHNPEHQGLPLHDCHHAPVPVICTLPVWVGIVPPV</sequence>
<accession>A0ABS0INH3</accession>